<dbReference type="EMBL" id="GBXM01043637">
    <property type="protein sequence ID" value="JAH64940.1"/>
    <property type="molecule type" value="Transcribed_RNA"/>
</dbReference>
<protein>
    <submittedName>
        <fullName evidence="1">Uncharacterized protein</fullName>
    </submittedName>
</protein>
<dbReference type="AlphaFoldDB" id="A0A0E9UI63"/>
<reference evidence="1" key="2">
    <citation type="journal article" date="2015" name="Fish Shellfish Immunol.">
        <title>Early steps in the European eel (Anguilla anguilla)-Vibrio vulnificus interaction in the gills: Role of the RtxA13 toxin.</title>
        <authorList>
            <person name="Callol A."/>
            <person name="Pajuelo D."/>
            <person name="Ebbesson L."/>
            <person name="Teles M."/>
            <person name="MacKenzie S."/>
            <person name="Amaro C."/>
        </authorList>
    </citation>
    <scope>NUCLEOTIDE SEQUENCE</scope>
</reference>
<accession>A0A0E9UI63</accession>
<organism evidence="1">
    <name type="scientific">Anguilla anguilla</name>
    <name type="common">European freshwater eel</name>
    <name type="synonym">Muraena anguilla</name>
    <dbReference type="NCBI Taxonomy" id="7936"/>
    <lineage>
        <taxon>Eukaryota</taxon>
        <taxon>Metazoa</taxon>
        <taxon>Chordata</taxon>
        <taxon>Craniata</taxon>
        <taxon>Vertebrata</taxon>
        <taxon>Euteleostomi</taxon>
        <taxon>Actinopterygii</taxon>
        <taxon>Neopterygii</taxon>
        <taxon>Teleostei</taxon>
        <taxon>Anguilliformes</taxon>
        <taxon>Anguillidae</taxon>
        <taxon>Anguilla</taxon>
    </lineage>
</organism>
<reference evidence="1" key="1">
    <citation type="submission" date="2014-11" db="EMBL/GenBank/DDBJ databases">
        <authorList>
            <person name="Amaro Gonzalez C."/>
        </authorList>
    </citation>
    <scope>NUCLEOTIDE SEQUENCE</scope>
</reference>
<evidence type="ECO:0000313" key="1">
    <source>
        <dbReference type="EMBL" id="JAH64940.1"/>
    </source>
</evidence>
<sequence length="26" mass="2999">MKCHLIEGGRALLREAEPYLHYVPCV</sequence>
<name>A0A0E9UI63_ANGAN</name>
<proteinExistence type="predicted"/>